<comment type="caution">
    <text evidence="5">The sequence shown here is derived from an EMBL/GenBank/DDBJ whole genome shotgun (WGS) entry which is preliminary data.</text>
</comment>
<dbReference type="CDD" id="cd16263">
    <property type="entry name" value="BipA_III"/>
    <property type="match status" value="1"/>
</dbReference>
<dbReference type="InterPro" id="IPR004161">
    <property type="entry name" value="EFTu-like_2"/>
</dbReference>
<keyword evidence="6" id="KW-1185">Reference proteome</keyword>
<gene>
    <name evidence="3" type="primary">bipA</name>
    <name evidence="5" type="ORF">FHX47_001093</name>
</gene>
<dbReference type="EC" id="3.6.5.-" evidence="3"/>
<keyword evidence="3" id="KW-0963">Cytoplasm</keyword>
<dbReference type="InterPro" id="IPR000795">
    <property type="entry name" value="T_Tr_GTP-bd_dom"/>
</dbReference>
<dbReference type="InterPro" id="IPR009000">
    <property type="entry name" value="Transl_B-barrel_sf"/>
</dbReference>
<dbReference type="Gene3D" id="3.40.50.300">
    <property type="entry name" value="P-loop containing nucleotide triphosphate hydrolases"/>
    <property type="match status" value="1"/>
</dbReference>
<dbReference type="RefSeq" id="WP_183357903.1">
    <property type="nucleotide sequence ID" value="NZ_BAABKR010000001.1"/>
</dbReference>
<dbReference type="Gene3D" id="2.40.30.10">
    <property type="entry name" value="Translation factors"/>
    <property type="match status" value="1"/>
</dbReference>
<evidence type="ECO:0000313" key="6">
    <source>
        <dbReference type="Proteomes" id="UP000547528"/>
    </source>
</evidence>
<dbReference type="Gene3D" id="3.30.70.240">
    <property type="match status" value="1"/>
</dbReference>
<dbReference type="SUPFAM" id="SSF52540">
    <property type="entry name" value="P-loop containing nucleoside triphosphate hydrolases"/>
    <property type="match status" value="1"/>
</dbReference>
<dbReference type="GO" id="GO:0005525">
    <property type="term" value="F:GTP binding"/>
    <property type="evidence" value="ECO:0007669"/>
    <property type="project" value="UniProtKB-UniRule"/>
</dbReference>
<evidence type="ECO:0000256" key="2">
    <source>
        <dbReference type="ARBA" id="ARBA00023134"/>
    </source>
</evidence>
<dbReference type="InterPro" id="IPR035651">
    <property type="entry name" value="BipA_V"/>
</dbReference>
<feature type="binding site" evidence="3">
    <location>
        <begin position="143"/>
        <end position="146"/>
    </location>
    <ligand>
        <name>GTP</name>
        <dbReference type="ChEBI" id="CHEBI:37565"/>
    </ligand>
</feature>
<keyword evidence="3" id="KW-0820">tRNA-binding</keyword>
<dbReference type="GO" id="GO:0003924">
    <property type="term" value="F:GTPase activity"/>
    <property type="evidence" value="ECO:0007669"/>
    <property type="project" value="UniProtKB-UniRule"/>
</dbReference>
<dbReference type="PANTHER" id="PTHR42908">
    <property type="entry name" value="TRANSLATION ELONGATION FACTOR-RELATED"/>
    <property type="match status" value="1"/>
</dbReference>
<accession>A0A7W5TVQ7</accession>
<dbReference type="InterPro" id="IPR047041">
    <property type="entry name" value="BipA_GTP-bd_dom"/>
</dbReference>
<dbReference type="CDD" id="cd03691">
    <property type="entry name" value="BipA_TypA_II"/>
    <property type="match status" value="1"/>
</dbReference>
<dbReference type="NCBIfam" id="TIGR00231">
    <property type="entry name" value="small_GTP"/>
    <property type="match status" value="1"/>
</dbReference>
<dbReference type="GO" id="GO:0019843">
    <property type="term" value="F:rRNA binding"/>
    <property type="evidence" value="ECO:0007669"/>
    <property type="project" value="UniProtKB-KW"/>
</dbReference>
<dbReference type="Gene3D" id="2.40.50.250">
    <property type="entry name" value="bipa protein"/>
    <property type="match status" value="1"/>
</dbReference>
<comment type="subunit">
    <text evidence="3">Monomer.</text>
</comment>
<dbReference type="Proteomes" id="UP000547528">
    <property type="component" value="Unassembled WGS sequence"/>
</dbReference>
<dbReference type="Pfam" id="PF03144">
    <property type="entry name" value="GTP_EFTU_D2"/>
    <property type="match status" value="1"/>
</dbReference>
<dbReference type="CDD" id="cd03710">
    <property type="entry name" value="BipA_TypA_C"/>
    <property type="match status" value="1"/>
</dbReference>
<dbReference type="AlphaFoldDB" id="A0A7W5TVQ7"/>
<dbReference type="FunFam" id="2.40.50.250:FF:000001">
    <property type="entry name" value="GTP-binding protein TypA"/>
    <property type="match status" value="1"/>
</dbReference>
<dbReference type="InterPro" id="IPR000640">
    <property type="entry name" value="EFG_V-like"/>
</dbReference>
<protein>
    <recommendedName>
        <fullName evidence="3">Large ribosomal subunit assembly factor BipA</fullName>
        <ecNumber evidence="3">3.6.5.-</ecNumber>
    </recommendedName>
    <alternativeName>
        <fullName evidence="3">GTP-binding protein BipA</fullName>
    </alternativeName>
</protein>
<evidence type="ECO:0000259" key="4">
    <source>
        <dbReference type="PROSITE" id="PS51722"/>
    </source>
</evidence>
<dbReference type="GO" id="GO:0043022">
    <property type="term" value="F:ribosome binding"/>
    <property type="evidence" value="ECO:0007669"/>
    <property type="project" value="UniProtKB-UniRule"/>
</dbReference>
<dbReference type="FunFam" id="3.30.70.240:FF:000002">
    <property type="entry name" value="GTP-binding protein TypA"/>
    <property type="match status" value="1"/>
</dbReference>
<evidence type="ECO:0000256" key="3">
    <source>
        <dbReference type="HAMAP-Rule" id="MF_00849"/>
    </source>
</evidence>
<dbReference type="EMBL" id="JACIBT010000002">
    <property type="protein sequence ID" value="MBB3667474.1"/>
    <property type="molecule type" value="Genomic_DNA"/>
</dbReference>
<dbReference type="SUPFAM" id="SSF50447">
    <property type="entry name" value="Translation proteins"/>
    <property type="match status" value="1"/>
</dbReference>
<dbReference type="PRINTS" id="PR00315">
    <property type="entry name" value="ELONGATNFCT"/>
</dbReference>
<proteinExistence type="inferred from homology"/>
<dbReference type="Pfam" id="PF00009">
    <property type="entry name" value="GTP_EFTU"/>
    <property type="match status" value="1"/>
</dbReference>
<comment type="catalytic activity">
    <reaction evidence="3">
        <text>GTP + H2O = GDP + phosphate + H(+)</text>
        <dbReference type="Rhea" id="RHEA:19669"/>
        <dbReference type="ChEBI" id="CHEBI:15377"/>
        <dbReference type="ChEBI" id="CHEBI:15378"/>
        <dbReference type="ChEBI" id="CHEBI:37565"/>
        <dbReference type="ChEBI" id="CHEBI:43474"/>
        <dbReference type="ChEBI" id="CHEBI:58189"/>
    </reaction>
</comment>
<dbReference type="GO" id="GO:1990904">
    <property type="term" value="C:ribonucleoprotein complex"/>
    <property type="evidence" value="ECO:0007669"/>
    <property type="project" value="TreeGrafter"/>
</dbReference>
<dbReference type="GO" id="GO:0000049">
    <property type="term" value="F:tRNA binding"/>
    <property type="evidence" value="ECO:0007669"/>
    <property type="project" value="UniProtKB-KW"/>
</dbReference>
<dbReference type="CDD" id="cd01891">
    <property type="entry name" value="TypA_BipA"/>
    <property type="match status" value="1"/>
</dbReference>
<dbReference type="InterPro" id="IPR006298">
    <property type="entry name" value="BipA"/>
</dbReference>
<dbReference type="GO" id="GO:0005829">
    <property type="term" value="C:cytosol"/>
    <property type="evidence" value="ECO:0007669"/>
    <property type="project" value="TreeGrafter"/>
</dbReference>
<organism evidence="5 6">
    <name type="scientific">Garicola koreensis</name>
    <dbReference type="NCBI Taxonomy" id="1262554"/>
    <lineage>
        <taxon>Bacteria</taxon>
        <taxon>Bacillati</taxon>
        <taxon>Actinomycetota</taxon>
        <taxon>Actinomycetes</taxon>
        <taxon>Micrococcales</taxon>
        <taxon>Micrococcaceae</taxon>
        <taxon>Garicola</taxon>
    </lineage>
</organism>
<dbReference type="SMART" id="SM00838">
    <property type="entry name" value="EFG_C"/>
    <property type="match status" value="1"/>
</dbReference>
<sequence>MSSTERKDLRNVAIVAHVDHGKTTLVDAMLRQTKAVGGHGDLQDRVMDSGDLEREKGITILAKNTTVFYSGPAAEERAGAETVTMNIIDTPGHADFGGEVERGLSMVDGVVLLVDASEGPLPQTRFVLRKALNASLPVILVVNKTDRPDARIEGVVSDAMDLLLGLASDVAEEDPDLDLDAVLDVPVVYASGKAGRASKEQPDDGGLPNNEDLEPLFETILDHVPAPTFDEDEVLQAHVTNLDASPFLGRLALMRIFNGTLKKNQQVAWARKDGSISTVKITELLATKGLERVSTDSAGAGEIVAVAGISDIMIGETLTDLNNPKPLQDIVIDDPAISMTVGINTSPMAGRVKGAKVTARQVKDRLEAELVGNVSLRVLPTERPDMWEVQGRGELALAILVEQMRREGFELTVGKPRVVTQQIDGVLHEPMENMTIDAPEEYMGAITQLMAGRKGTMSTMANNGTGWVRMEFMVPARGLIGFRTKFLTETRGAGIASSYAAGYEPWKGQISYRVSGSLIADRAGVATPFAMMNLQDKGTFFVETTSEVYAGQVVGENSRNEDMEVNITKEKKLTNMRAASADSFEGLTPPDKLTLEESLEFAGEDECVEVTPEAIRIRKVILNSAERMKAARQKKSATAV</sequence>
<keyword evidence="3" id="KW-0699">rRNA-binding</keyword>
<dbReference type="GO" id="GO:0000027">
    <property type="term" value="P:ribosomal large subunit assembly"/>
    <property type="evidence" value="ECO:0007669"/>
    <property type="project" value="UniProtKB-UniRule"/>
</dbReference>
<dbReference type="NCBIfam" id="TIGR01394">
    <property type="entry name" value="TypA_BipA"/>
    <property type="match status" value="1"/>
</dbReference>
<dbReference type="Gene3D" id="3.30.70.870">
    <property type="entry name" value="Elongation Factor G (Translational Gtpase), domain 3"/>
    <property type="match status" value="1"/>
</dbReference>
<dbReference type="InterPro" id="IPR042116">
    <property type="entry name" value="TypA/BipA_C"/>
</dbReference>
<feature type="binding site" evidence="3">
    <location>
        <begin position="19"/>
        <end position="24"/>
    </location>
    <ligand>
        <name>GTP</name>
        <dbReference type="ChEBI" id="CHEBI:37565"/>
    </ligand>
</feature>
<dbReference type="PROSITE" id="PS51722">
    <property type="entry name" value="G_TR_2"/>
    <property type="match status" value="1"/>
</dbReference>
<dbReference type="InterPro" id="IPR047043">
    <property type="entry name" value="BipA_III"/>
</dbReference>
<reference evidence="5 6" key="1">
    <citation type="submission" date="2020-08" db="EMBL/GenBank/DDBJ databases">
        <title>Sequencing the genomes of 1000 actinobacteria strains.</title>
        <authorList>
            <person name="Klenk H.-P."/>
        </authorList>
    </citation>
    <scope>NUCLEOTIDE SEQUENCE [LARGE SCALE GENOMIC DNA]</scope>
    <source>
        <strain evidence="5 6">DSM 28238</strain>
    </source>
</reference>
<dbReference type="PROSITE" id="PS00301">
    <property type="entry name" value="G_TR_1"/>
    <property type="match status" value="1"/>
</dbReference>
<comment type="similarity">
    <text evidence="3">Belongs to the TRAFAC class translation factor GTPase superfamily. Classic translation factor GTPase family. BipA subfamily.</text>
</comment>
<dbReference type="InterPro" id="IPR035647">
    <property type="entry name" value="EFG_III/V"/>
</dbReference>
<dbReference type="InterPro" id="IPR031157">
    <property type="entry name" value="G_TR_CS"/>
</dbReference>
<dbReference type="InterPro" id="IPR005225">
    <property type="entry name" value="Small_GTP-bd"/>
</dbReference>
<dbReference type="Pfam" id="PF00679">
    <property type="entry name" value="EFG_C"/>
    <property type="match status" value="1"/>
</dbReference>
<dbReference type="SUPFAM" id="SSF54980">
    <property type="entry name" value="EF-G C-terminal domain-like"/>
    <property type="match status" value="2"/>
</dbReference>
<dbReference type="InterPro" id="IPR027417">
    <property type="entry name" value="P-loop_NTPase"/>
</dbReference>
<name>A0A7W5TVQ7_9MICC</name>
<dbReference type="PANTHER" id="PTHR42908:SF8">
    <property type="entry name" value="TR-TYPE G DOMAIN-CONTAINING PROTEIN"/>
    <property type="match status" value="1"/>
</dbReference>
<keyword evidence="2 3" id="KW-0342">GTP-binding</keyword>
<dbReference type="Pfam" id="PF21018">
    <property type="entry name" value="BipA_C"/>
    <property type="match status" value="1"/>
</dbReference>
<dbReference type="InterPro" id="IPR048876">
    <property type="entry name" value="BipA_C"/>
</dbReference>
<comment type="subcellular location">
    <subcellularLocation>
        <location evidence="3">Cytoplasm</location>
    </subcellularLocation>
    <text evidence="3">Binds to ribosomes.</text>
</comment>
<keyword evidence="1 3" id="KW-0547">Nucleotide-binding</keyword>
<feature type="domain" description="Tr-type G" evidence="4">
    <location>
        <begin position="7"/>
        <end position="228"/>
    </location>
</feature>
<keyword evidence="3" id="KW-0378">Hydrolase</keyword>
<evidence type="ECO:0000313" key="5">
    <source>
        <dbReference type="EMBL" id="MBB3667474.1"/>
    </source>
</evidence>
<dbReference type="HAMAP" id="MF_00849">
    <property type="entry name" value="BipA"/>
    <property type="match status" value="1"/>
</dbReference>
<keyword evidence="3" id="KW-0690">Ribosome biogenesis</keyword>
<dbReference type="InterPro" id="IPR047042">
    <property type="entry name" value="BipA_II"/>
</dbReference>
<evidence type="ECO:0000256" key="1">
    <source>
        <dbReference type="ARBA" id="ARBA00022741"/>
    </source>
</evidence>
<keyword evidence="3" id="KW-0694">RNA-binding</keyword>
<dbReference type="FunFam" id="3.30.70.870:FF:000003">
    <property type="entry name" value="GTP-binding protein TypA"/>
    <property type="match status" value="1"/>
</dbReference>
<comment type="function">
    <text evidence="3">A 50S ribosomal subunit assembly protein with GTPase activity, required for 50S subunit assembly at low temperatures, may also play a role in translation. Binds GTP and analogs. Binds the 70S ribosome between the 30S and 50S subunits, in a similar position as ribosome-bound EF-G; it contacts a number of ribosomal proteins, both rRNAs and the A-site tRNA.</text>
</comment>